<dbReference type="Gramene" id="Psat01G0190900-T1">
    <property type="protein sequence ID" value="KAI5443053.1"/>
    <property type="gene ID" value="KIW84_011909"/>
</dbReference>
<sequence length="90" mass="10359">MEKGKSIDRADMVLGLFLDSMIMEFPNQVVTYEKTGDSLKKENKQKIDPSRFPYSRKHDPHATCGYHTGYVGNSTETWHVLKARVQELIN</sequence>
<name>A0A9D5BG49_PEA</name>
<keyword evidence="2" id="KW-1185">Reference proteome</keyword>
<organism evidence="1 2">
    <name type="scientific">Pisum sativum</name>
    <name type="common">Garden pea</name>
    <name type="synonym">Lathyrus oleraceus</name>
    <dbReference type="NCBI Taxonomy" id="3888"/>
    <lineage>
        <taxon>Eukaryota</taxon>
        <taxon>Viridiplantae</taxon>
        <taxon>Streptophyta</taxon>
        <taxon>Embryophyta</taxon>
        <taxon>Tracheophyta</taxon>
        <taxon>Spermatophyta</taxon>
        <taxon>Magnoliopsida</taxon>
        <taxon>eudicotyledons</taxon>
        <taxon>Gunneridae</taxon>
        <taxon>Pentapetalae</taxon>
        <taxon>rosids</taxon>
        <taxon>fabids</taxon>
        <taxon>Fabales</taxon>
        <taxon>Fabaceae</taxon>
        <taxon>Papilionoideae</taxon>
        <taxon>50 kb inversion clade</taxon>
        <taxon>NPAAA clade</taxon>
        <taxon>Hologalegina</taxon>
        <taxon>IRL clade</taxon>
        <taxon>Fabeae</taxon>
        <taxon>Lathyrus</taxon>
    </lineage>
</organism>
<protein>
    <submittedName>
        <fullName evidence="1">Uncharacterized protein</fullName>
    </submittedName>
</protein>
<gene>
    <name evidence="1" type="ORF">KIW84_011909</name>
</gene>
<proteinExistence type="predicted"/>
<reference evidence="1 2" key="1">
    <citation type="journal article" date="2022" name="Nat. Genet.">
        <title>Improved pea reference genome and pan-genome highlight genomic features and evolutionary characteristics.</title>
        <authorList>
            <person name="Yang T."/>
            <person name="Liu R."/>
            <person name="Luo Y."/>
            <person name="Hu S."/>
            <person name="Wang D."/>
            <person name="Wang C."/>
            <person name="Pandey M.K."/>
            <person name="Ge S."/>
            <person name="Xu Q."/>
            <person name="Li N."/>
            <person name="Li G."/>
            <person name="Huang Y."/>
            <person name="Saxena R.K."/>
            <person name="Ji Y."/>
            <person name="Li M."/>
            <person name="Yan X."/>
            <person name="He Y."/>
            <person name="Liu Y."/>
            <person name="Wang X."/>
            <person name="Xiang C."/>
            <person name="Varshney R.K."/>
            <person name="Ding H."/>
            <person name="Gao S."/>
            <person name="Zong X."/>
        </authorList>
    </citation>
    <scope>NUCLEOTIDE SEQUENCE [LARGE SCALE GENOMIC DNA]</scope>
    <source>
        <strain evidence="1 2">cv. Zhongwan 6</strain>
    </source>
</reference>
<comment type="caution">
    <text evidence="1">The sequence shown here is derived from an EMBL/GenBank/DDBJ whole genome shotgun (WGS) entry which is preliminary data.</text>
</comment>
<evidence type="ECO:0000313" key="1">
    <source>
        <dbReference type="EMBL" id="KAI5443053.1"/>
    </source>
</evidence>
<accession>A0A9D5BG49</accession>
<dbReference type="AlphaFoldDB" id="A0A9D5BG49"/>
<evidence type="ECO:0000313" key="2">
    <source>
        <dbReference type="Proteomes" id="UP001058974"/>
    </source>
</evidence>
<dbReference type="EMBL" id="JAMSHJ010000001">
    <property type="protein sequence ID" value="KAI5443053.1"/>
    <property type="molecule type" value="Genomic_DNA"/>
</dbReference>
<dbReference type="Proteomes" id="UP001058974">
    <property type="component" value="Chromosome 1"/>
</dbReference>